<evidence type="ECO:0000313" key="3">
    <source>
        <dbReference type="Proteomes" id="UP001230051"/>
    </source>
</evidence>
<gene>
    <name evidence="2" type="ORF">AOXY_G6635</name>
</gene>
<evidence type="ECO:0000313" key="2">
    <source>
        <dbReference type="EMBL" id="KAK1171731.1"/>
    </source>
</evidence>
<reference evidence="2" key="1">
    <citation type="submission" date="2022-02" db="EMBL/GenBank/DDBJ databases">
        <title>Atlantic sturgeon de novo genome assembly.</title>
        <authorList>
            <person name="Stock M."/>
            <person name="Klopp C."/>
            <person name="Guiguen Y."/>
            <person name="Cabau C."/>
            <person name="Parinello H."/>
            <person name="Santidrian Yebra-Pimentel E."/>
            <person name="Kuhl H."/>
            <person name="Dirks R.P."/>
            <person name="Guessner J."/>
            <person name="Wuertz S."/>
            <person name="Du K."/>
            <person name="Schartl M."/>
        </authorList>
    </citation>
    <scope>NUCLEOTIDE SEQUENCE</scope>
    <source>
        <strain evidence="2">STURGEONOMICS-FGT-2020</strain>
        <tissue evidence="2">Whole blood</tissue>
    </source>
</reference>
<dbReference type="Proteomes" id="UP001230051">
    <property type="component" value="Unassembled WGS sequence"/>
</dbReference>
<dbReference type="AlphaFoldDB" id="A0AAD8LP62"/>
<comment type="caution">
    <text evidence="2">The sequence shown here is derived from an EMBL/GenBank/DDBJ whole genome shotgun (WGS) entry which is preliminary data.</text>
</comment>
<proteinExistence type="predicted"/>
<organism evidence="2 3">
    <name type="scientific">Acipenser oxyrinchus oxyrinchus</name>
    <dbReference type="NCBI Taxonomy" id="40147"/>
    <lineage>
        <taxon>Eukaryota</taxon>
        <taxon>Metazoa</taxon>
        <taxon>Chordata</taxon>
        <taxon>Craniata</taxon>
        <taxon>Vertebrata</taxon>
        <taxon>Euteleostomi</taxon>
        <taxon>Actinopterygii</taxon>
        <taxon>Chondrostei</taxon>
        <taxon>Acipenseriformes</taxon>
        <taxon>Acipenseridae</taxon>
        <taxon>Acipenser</taxon>
    </lineage>
</organism>
<evidence type="ECO:0000256" key="1">
    <source>
        <dbReference type="SAM" id="MobiDB-lite"/>
    </source>
</evidence>
<feature type="region of interest" description="Disordered" evidence="1">
    <location>
        <begin position="112"/>
        <end position="135"/>
    </location>
</feature>
<feature type="compositionally biased region" description="Basic and acidic residues" evidence="1">
    <location>
        <begin position="112"/>
        <end position="127"/>
    </location>
</feature>
<keyword evidence="3" id="KW-1185">Reference proteome</keyword>
<dbReference type="EMBL" id="JAGXEW010000005">
    <property type="protein sequence ID" value="KAK1171731.1"/>
    <property type="molecule type" value="Genomic_DNA"/>
</dbReference>
<accession>A0AAD8LP62</accession>
<sequence>MTNSPELHRKSTLPSILNAYLPPGHKKLVQNENTIVSKKKHPVKERDFNKKTSAAAADDDEDDDEEIKITKQAILDQRHLEAYKNMYRLRDAMHLHYRDLLREKVQKQRQQIRERSLELQKQTEKPRGQTVSGQKLAYSKLSHDDKYLQSIPKSSYYLIIDMQNQMAQCGLLKTRRDNEEFWHLVQQCQHTSQLKKKLKEIKSRMTKSAPNLLGQPDTVNPDQGEELLGENNALSEAAAFERSTHHQSKHKKEQDEIEQMFPKLQVPTFSTLQPGFKQYKTLGLKQLSAPVQKFNQREANLRKLHQMYNLSFANMASSRRLLDRNGQFTDFEEKCNVHNLIPYLFPNDNEIMGTLKESPAAEPSLPPLCGPLHPDPAESNSLTIDCFKQDISKGTALLYDVPPFQPAAPLTMEEICQNNRVLEVKQASKFWINYTSMGSCDAKEKHANPLPDLVSEASANAVMPQNV</sequence>
<protein>
    <submittedName>
        <fullName evidence="2">Uncharacterized protein</fullName>
    </submittedName>
</protein>
<name>A0AAD8LP62_ACIOX</name>
<feature type="region of interest" description="Disordered" evidence="1">
    <location>
        <begin position="34"/>
        <end position="64"/>
    </location>
</feature>